<comment type="subcellular location">
    <subcellularLocation>
        <location evidence="1">Cell membrane</location>
        <topology evidence="1">Multi-pass membrane protein</topology>
    </subcellularLocation>
</comment>
<keyword evidence="3 6" id="KW-0812">Transmembrane</keyword>
<feature type="transmembrane region" description="Helical" evidence="6">
    <location>
        <begin position="59"/>
        <end position="91"/>
    </location>
</feature>
<evidence type="ECO:0008006" key="9">
    <source>
        <dbReference type="Google" id="ProtNLM"/>
    </source>
</evidence>
<dbReference type="EMBL" id="CP019640">
    <property type="protein sequence ID" value="AQQ52504.1"/>
    <property type="molecule type" value="Genomic_DNA"/>
</dbReference>
<dbReference type="Pfam" id="PF06081">
    <property type="entry name" value="ArAE_1"/>
    <property type="match status" value="1"/>
</dbReference>
<dbReference type="InterPro" id="IPR010343">
    <property type="entry name" value="ArAE_1"/>
</dbReference>
<evidence type="ECO:0000256" key="5">
    <source>
        <dbReference type="ARBA" id="ARBA00023136"/>
    </source>
</evidence>
<dbReference type="RefSeq" id="WP_077588388.1">
    <property type="nucleotide sequence ID" value="NZ_CP019640.1"/>
</dbReference>
<evidence type="ECO:0000256" key="3">
    <source>
        <dbReference type="ARBA" id="ARBA00022692"/>
    </source>
</evidence>
<proteinExistence type="predicted"/>
<evidence type="ECO:0000313" key="8">
    <source>
        <dbReference type="Proteomes" id="UP000188184"/>
    </source>
</evidence>
<dbReference type="Proteomes" id="UP000188184">
    <property type="component" value="Chromosome"/>
</dbReference>
<organism evidence="7 8">
    <name type="scientific">Planococcus lenghuensis</name>
    <dbReference type="NCBI Taxonomy" id="2213202"/>
    <lineage>
        <taxon>Bacteria</taxon>
        <taxon>Bacillati</taxon>
        <taxon>Bacillota</taxon>
        <taxon>Bacilli</taxon>
        <taxon>Bacillales</taxon>
        <taxon>Caryophanaceae</taxon>
        <taxon>Planococcus</taxon>
    </lineage>
</organism>
<feature type="transmembrane region" description="Helical" evidence="6">
    <location>
        <begin position="120"/>
        <end position="143"/>
    </location>
</feature>
<gene>
    <name evidence="7" type="ORF">B0X71_04855</name>
</gene>
<keyword evidence="2" id="KW-1003">Cell membrane</keyword>
<feature type="transmembrane region" description="Helical" evidence="6">
    <location>
        <begin position="12"/>
        <end position="39"/>
    </location>
</feature>
<dbReference type="KEGG" id="pmar:B0X71_04855"/>
<dbReference type="GO" id="GO:0005886">
    <property type="term" value="C:plasma membrane"/>
    <property type="evidence" value="ECO:0007669"/>
    <property type="project" value="UniProtKB-SubCell"/>
</dbReference>
<protein>
    <recommendedName>
        <fullName evidence="9">Aromatic acid exporter family protein</fullName>
    </recommendedName>
</protein>
<reference evidence="7 8" key="1">
    <citation type="submission" date="2017-02" db="EMBL/GenBank/DDBJ databases">
        <title>The complete genomic sequence of a novel cold adapted crude oil-degrading bacterium Planococcus qaidamina Y42.</title>
        <authorList>
            <person name="Yang R."/>
        </authorList>
    </citation>
    <scope>NUCLEOTIDE SEQUENCE [LARGE SCALE GENOMIC DNA]</scope>
    <source>
        <strain evidence="7 8">Y42</strain>
    </source>
</reference>
<evidence type="ECO:0000256" key="6">
    <source>
        <dbReference type="SAM" id="Phobius"/>
    </source>
</evidence>
<dbReference type="OrthoDB" id="1653617at2"/>
<accession>A0A1Q2KWL5</accession>
<keyword evidence="4 6" id="KW-1133">Transmembrane helix</keyword>
<dbReference type="PANTHER" id="PTHR30509:SF27">
    <property type="entry name" value="UPF0421 PROTEIN YGAE"/>
    <property type="match status" value="1"/>
</dbReference>
<dbReference type="AlphaFoldDB" id="A0A1Q2KWL5"/>
<sequence>MKLGARVLKTGIAVSLALYVAELLGLPASFFAGITAIFALQPSIYRSFQTVIEQVYSNIIGAVIAVLFVLTLGAHHISVGFAIVLTILIMLRLKIDKTIPLVLVTIIAVMEAQQEDFLTFAALRLATVLVGVLSAFIVNLIFLPPKYETKLFKSINEVSQDIIRWVRISIQHTSTHTALKEDIDRLSDQLIKVDQWYSFYKDERSYTKKQQYIKARKLVLYRQMIATAKKSHEVLKRLHYYENELMQLPEHFHMMIEDRLERLAAFEERLHMKYVGKIRPETGDLSDKDAHLKRQEVMDVFVKEISIAQTEEEQFSSYHLLHVLSALLDYEEQLEHLDLLILAYQSYHSEEIENGLASII</sequence>
<evidence type="ECO:0000256" key="2">
    <source>
        <dbReference type="ARBA" id="ARBA00022475"/>
    </source>
</evidence>
<evidence type="ECO:0000256" key="4">
    <source>
        <dbReference type="ARBA" id="ARBA00022989"/>
    </source>
</evidence>
<evidence type="ECO:0000256" key="1">
    <source>
        <dbReference type="ARBA" id="ARBA00004651"/>
    </source>
</evidence>
<keyword evidence="8" id="KW-1185">Reference proteome</keyword>
<evidence type="ECO:0000313" key="7">
    <source>
        <dbReference type="EMBL" id="AQQ52504.1"/>
    </source>
</evidence>
<keyword evidence="5 6" id="KW-0472">Membrane</keyword>
<dbReference type="PANTHER" id="PTHR30509">
    <property type="entry name" value="P-HYDROXYBENZOIC ACID EFFLUX PUMP SUBUNIT-RELATED"/>
    <property type="match status" value="1"/>
</dbReference>
<name>A0A1Q2KWL5_9BACL</name>